<reference evidence="2 4" key="3">
    <citation type="submission" date="2019-07" db="EMBL/GenBank/DDBJ databases">
        <title>Active sludge and wastewater microbial communities from Klosterneuburg, Austria.</title>
        <authorList>
            <person name="Wagner M."/>
        </authorList>
    </citation>
    <scope>NUCLEOTIDE SEQUENCE [LARGE SCALE GENOMIC DNA]</scope>
    <source>
        <strain evidence="2 4">Nm2</strain>
    </source>
</reference>
<evidence type="ECO:0000313" key="3">
    <source>
        <dbReference type="Proteomes" id="UP000034156"/>
    </source>
</evidence>
<dbReference type="KEGG" id="nco:AAW31_17190"/>
<accession>A0A0F7KFB7</accession>
<proteinExistence type="predicted"/>
<name>A0A0F7KFB7_9PROT</name>
<reference evidence="3" key="1">
    <citation type="submission" date="2015-05" db="EMBL/GenBank/DDBJ databases">
        <title>Draft genome of Nitrosomonas communis strain Nm2.</title>
        <authorList>
            <person name="Kozlowski J.A."/>
            <person name="Kits K.D."/>
            <person name="Stein L.Y."/>
        </authorList>
    </citation>
    <scope>NUCLEOTIDE SEQUENCE [LARGE SCALE GENOMIC DNA]</scope>
    <source>
        <strain evidence="3">Nm2</strain>
    </source>
</reference>
<evidence type="ECO:0000313" key="4">
    <source>
        <dbReference type="Proteomes" id="UP000324176"/>
    </source>
</evidence>
<evidence type="ECO:0000313" key="2">
    <source>
        <dbReference type="EMBL" id="TYP72113.1"/>
    </source>
</evidence>
<keyword evidence="3" id="KW-1185">Reference proteome</keyword>
<dbReference type="AlphaFoldDB" id="A0A0F7KFB7"/>
<dbReference type="EMBL" id="CP011451">
    <property type="protein sequence ID" value="AKH39160.1"/>
    <property type="molecule type" value="Genomic_DNA"/>
</dbReference>
<dbReference type="Proteomes" id="UP000034156">
    <property type="component" value="Chromosome"/>
</dbReference>
<dbReference type="RefSeq" id="WP_046851183.1">
    <property type="nucleotide sequence ID" value="NZ_CBDIPD010000033.1"/>
</dbReference>
<dbReference type="Pfam" id="PF04365">
    <property type="entry name" value="BrnT_toxin"/>
    <property type="match status" value="1"/>
</dbReference>
<sequence>MKITFDPAKDAVNTAKHGVSMALADQFEWDAAVIWIDDRKDYGEPRMCGLVPLDERLFFVAFVDRADGRRVISLRKANNREKRHYAKVFDD</sequence>
<dbReference type="PATRIC" id="fig|44574.3.peg.4136"/>
<reference evidence="1 3" key="2">
    <citation type="journal article" date="2016" name="Genome Announc.">
        <title>Genome Sequence of Nitrosomonas communis Strain Nm2, a Mesophilic Ammonia-Oxidizing Bacterium Isolated from Mediterranean Soil.</title>
        <authorList>
            <person name="Kozlowski J.A."/>
            <person name="Kits K.D."/>
            <person name="Stein L.Y."/>
        </authorList>
    </citation>
    <scope>NUCLEOTIDE SEQUENCE [LARGE SCALE GENOMIC DNA]</scope>
    <source>
        <strain evidence="1 3">Nm2</strain>
    </source>
</reference>
<protein>
    <submittedName>
        <fullName evidence="1">Phage protein</fullName>
    </submittedName>
</protein>
<dbReference type="EMBL" id="VNHT01000108">
    <property type="protein sequence ID" value="TYP72113.1"/>
    <property type="molecule type" value="Genomic_DNA"/>
</dbReference>
<dbReference type="OrthoDB" id="9798158at2"/>
<evidence type="ECO:0000313" key="1">
    <source>
        <dbReference type="EMBL" id="AKH39160.1"/>
    </source>
</evidence>
<dbReference type="InterPro" id="IPR038573">
    <property type="entry name" value="BrnT_sf"/>
</dbReference>
<dbReference type="Gene3D" id="3.10.450.530">
    <property type="entry name" value="Ribonuclease toxin, BrnT, of type II toxin-antitoxin system"/>
    <property type="match status" value="1"/>
</dbReference>
<dbReference type="InterPro" id="IPR007460">
    <property type="entry name" value="BrnT_toxin"/>
</dbReference>
<dbReference type="Proteomes" id="UP000324176">
    <property type="component" value="Unassembled WGS sequence"/>
</dbReference>
<organism evidence="1 3">
    <name type="scientific">Nitrosomonas communis</name>
    <dbReference type="NCBI Taxonomy" id="44574"/>
    <lineage>
        <taxon>Bacteria</taxon>
        <taxon>Pseudomonadati</taxon>
        <taxon>Pseudomonadota</taxon>
        <taxon>Betaproteobacteria</taxon>
        <taxon>Nitrosomonadales</taxon>
        <taxon>Nitrosomonadaceae</taxon>
        <taxon>Nitrosomonas</taxon>
    </lineage>
</organism>
<gene>
    <name evidence="1" type="ORF">AAW31_17190</name>
    <name evidence="2" type="ORF">BCL69_11084</name>
</gene>